<protein>
    <submittedName>
        <fullName evidence="1">Uncharacterized protein</fullName>
    </submittedName>
</protein>
<dbReference type="EMBL" id="BSNK01000002">
    <property type="protein sequence ID" value="GLQ24120.1"/>
    <property type="molecule type" value="Genomic_DNA"/>
</dbReference>
<dbReference type="Proteomes" id="UP001161391">
    <property type="component" value="Unassembled WGS sequence"/>
</dbReference>
<sequence>MTCDEIHLQEIAYAIDRSACTLCLALDLDRGVGQFGFLDDAVSDARIVQLGENTHGVKDDTALKTGAIRYLHAQMGFDVIAFESAVYQCDESDLHLAQMAEPDRDQIVARMTLRSMAAYIRQQSADANTDQRAVRCANAAYPDIARSVRRRRSD</sequence>
<organism evidence="1 2">
    <name type="scientific">Algimonas ampicilliniresistens</name>
    <dbReference type="NCBI Taxonomy" id="1298735"/>
    <lineage>
        <taxon>Bacteria</taxon>
        <taxon>Pseudomonadati</taxon>
        <taxon>Pseudomonadota</taxon>
        <taxon>Alphaproteobacteria</taxon>
        <taxon>Maricaulales</taxon>
        <taxon>Robiginitomaculaceae</taxon>
        <taxon>Algimonas</taxon>
    </lineage>
</organism>
<comment type="caution">
    <text evidence="1">The sequence shown here is derived from an EMBL/GenBank/DDBJ whole genome shotgun (WGS) entry which is preliminary data.</text>
</comment>
<proteinExistence type="predicted"/>
<accession>A0ABQ5V9L1</accession>
<reference evidence="1" key="2">
    <citation type="submission" date="2023-01" db="EMBL/GenBank/DDBJ databases">
        <title>Draft genome sequence of Algimonas ampicilliniresistens strain NBRC 108219.</title>
        <authorList>
            <person name="Sun Q."/>
            <person name="Mori K."/>
        </authorList>
    </citation>
    <scope>NUCLEOTIDE SEQUENCE</scope>
    <source>
        <strain evidence="1">NBRC 108219</strain>
    </source>
</reference>
<dbReference type="Gene3D" id="3.40.1660.10">
    <property type="entry name" value="EreA-like (biosynthetic domain)"/>
    <property type="match status" value="1"/>
</dbReference>
<gene>
    <name evidence="1" type="ORF">GCM10007853_19940</name>
</gene>
<reference evidence="1" key="1">
    <citation type="journal article" date="2014" name="Int. J. Syst. Evol. Microbiol.">
        <title>Complete genome of a new Firmicutes species belonging to the dominant human colonic microbiota ('Ruminococcus bicirculans') reveals two chromosomes and a selective capacity to utilize plant glucans.</title>
        <authorList>
            <consortium name="NISC Comparative Sequencing Program"/>
            <person name="Wegmann U."/>
            <person name="Louis P."/>
            <person name="Goesmann A."/>
            <person name="Henrissat B."/>
            <person name="Duncan S.H."/>
            <person name="Flint H.J."/>
        </authorList>
    </citation>
    <scope>NUCLEOTIDE SEQUENCE</scope>
    <source>
        <strain evidence="1">NBRC 108219</strain>
    </source>
</reference>
<evidence type="ECO:0000313" key="2">
    <source>
        <dbReference type="Proteomes" id="UP001161391"/>
    </source>
</evidence>
<evidence type="ECO:0000313" key="1">
    <source>
        <dbReference type="EMBL" id="GLQ24120.1"/>
    </source>
</evidence>
<name>A0ABQ5V9L1_9PROT</name>
<keyword evidence="2" id="KW-1185">Reference proteome</keyword>
<dbReference type="SUPFAM" id="SSF159501">
    <property type="entry name" value="EreA/ChaN-like"/>
    <property type="match status" value="1"/>
</dbReference>